<dbReference type="OrthoDB" id="5241618at2"/>
<gene>
    <name evidence="2" type="ordered locus">Hoch_5017</name>
</gene>
<evidence type="ECO:0000259" key="1">
    <source>
        <dbReference type="SMART" id="SM00563"/>
    </source>
</evidence>
<keyword evidence="3" id="KW-1185">Reference proteome</keyword>
<dbReference type="CDD" id="cd07987">
    <property type="entry name" value="LPLAT_MGAT-like"/>
    <property type="match status" value="1"/>
</dbReference>
<sequence length="271" mass="30208">MPWLVSDDVFERTAQLEVPFSRHGIDPFGISRVEVARMMTVLSWLYRHYFTMRVSGLDNVPDHGRVLLIGNHSGGWGVDAMMTIAALFLEKEPPRLAHAMADRFINRMPFASLYTARTGNLTGTPRTAAMLLESERALMVFPEGWRGTAKLYGDRNSLVRFGNGFMRLALHTKTPIVPFAFVGGGDAIPTVVNLYRVGKLLGMPYIPITPYVLPLPRPVALQLNFGEPMHFAGTGNEDDHEVATYVGEVKNRIAVMLENGQRRRLAKGLGR</sequence>
<dbReference type="InterPro" id="IPR002123">
    <property type="entry name" value="Plipid/glycerol_acylTrfase"/>
</dbReference>
<dbReference type="KEGG" id="hoh:Hoch_5017"/>
<dbReference type="AlphaFoldDB" id="D0LVE5"/>
<dbReference type="eggNOG" id="COG0204">
    <property type="taxonomic scope" value="Bacteria"/>
</dbReference>
<organism evidence="2 3">
    <name type="scientific">Haliangium ochraceum (strain DSM 14365 / JCM 11303 / SMP-2)</name>
    <dbReference type="NCBI Taxonomy" id="502025"/>
    <lineage>
        <taxon>Bacteria</taxon>
        <taxon>Pseudomonadati</taxon>
        <taxon>Myxococcota</taxon>
        <taxon>Polyangia</taxon>
        <taxon>Haliangiales</taxon>
        <taxon>Kofleriaceae</taxon>
        <taxon>Haliangium</taxon>
    </lineage>
</organism>
<keyword evidence="2" id="KW-0012">Acyltransferase</keyword>
<reference evidence="2 3" key="1">
    <citation type="journal article" date="2010" name="Stand. Genomic Sci.">
        <title>Complete genome sequence of Haliangium ochraceum type strain (SMP-2).</title>
        <authorList>
            <consortium name="US DOE Joint Genome Institute (JGI-PGF)"/>
            <person name="Ivanova N."/>
            <person name="Daum C."/>
            <person name="Lang E."/>
            <person name="Abt B."/>
            <person name="Kopitz M."/>
            <person name="Saunders E."/>
            <person name="Lapidus A."/>
            <person name="Lucas S."/>
            <person name="Glavina Del Rio T."/>
            <person name="Nolan M."/>
            <person name="Tice H."/>
            <person name="Copeland A."/>
            <person name="Cheng J.F."/>
            <person name="Chen F."/>
            <person name="Bruce D."/>
            <person name="Goodwin L."/>
            <person name="Pitluck S."/>
            <person name="Mavromatis K."/>
            <person name="Pati A."/>
            <person name="Mikhailova N."/>
            <person name="Chen A."/>
            <person name="Palaniappan K."/>
            <person name="Land M."/>
            <person name="Hauser L."/>
            <person name="Chang Y.J."/>
            <person name="Jeffries C.D."/>
            <person name="Detter J.C."/>
            <person name="Brettin T."/>
            <person name="Rohde M."/>
            <person name="Goker M."/>
            <person name="Bristow J."/>
            <person name="Markowitz V."/>
            <person name="Eisen J.A."/>
            <person name="Hugenholtz P."/>
            <person name="Kyrpides N.C."/>
            <person name="Klenk H.P."/>
        </authorList>
    </citation>
    <scope>NUCLEOTIDE SEQUENCE [LARGE SCALE GENOMIC DNA]</scope>
    <source>
        <strain evidence="3">DSM 14365 / CIP 107738 / JCM 11303 / AJ 13395 / SMP-2</strain>
    </source>
</reference>
<evidence type="ECO:0000313" key="3">
    <source>
        <dbReference type="Proteomes" id="UP000001880"/>
    </source>
</evidence>
<accession>D0LVE5</accession>
<dbReference type="Proteomes" id="UP000001880">
    <property type="component" value="Chromosome"/>
</dbReference>
<name>D0LVE5_HALO1</name>
<dbReference type="GO" id="GO:0016746">
    <property type="term" value="F:acyltransferase activity"/>
    <property type="evidence" value="ECO:0007669"/>
    <property type="project" value="UniProtKB-KW"/>
</dbReference>
<feature type="domain" description="Phospholipid/glycerol acyltransferase" evidence="1">
    <location>
        <begin position="66"/>
        <end position="184"/>
    </location>
</feature>
<keyword evidence="2" id="KW-0808">Transferase</keyword>
<dbReference type="Pfam" id="PF01553">
    <property type="entry name" value="Acyltransferase"/>
    <property type="match status" value="1"/>
</dbReference>
<dbReference type="PANTHER" id="PTHR22753">
    <property type="entry name" value="TRANSMEMBRANE PROTEIN 68"/>
    <property type="match status" value="1"/>
</dbReference>
<dbReference type="PANTHER" id="PTHR22753:SF14">
    <property type="entry name" value="MONOACYLGLYCEROL_DIACYLGLYCEROL O-ACYLTRANSFERASE"/>
    <property type="match status" value="1"/>
</dbReference>
<dbReference type="SUPFAM" id="SSF69593">
    <property type="entry name" value="Glycerol-3-phosphate (1)-acyltransferase"/>
    <property type="match status" value="1"/>
</dbReference>
<dbReference type="SMART" id="SM00563">
    <property type="entry name" value="PlsC"/>
    <property type="match status" value="1"/>
</dbReference>
<dbReference type="EMBL" id="CP001804">
    <property type="protein sequence ID" value="ACY17506.1"/>
    <property type="molecule type" value="Genomic_DNA"/>
</dbReference>
<protein>
    <submittedName>
        <fullName evidence="2">Phospholipid/glycerol acyltransferase</fullName>
    </submittedName>
</protein>
<evidence type="ECO:0000313" key="2">
    <source>
        <dbReference type="EMBL" id="ACY17506.1"/>
    </source>
</evidence>
<dbReference type="GO" id="GO:0016020">
    <property type="term" value="C:membrane"/>
    <property type="evidence" value="ECO:0007669"/>
    <property type="project" value="TreeGrafter"/>
</dbReference>
<dbReference type="HOGENOM" id="CLU_042900_1_0_7"/>
<proteinExistence type="predicted"/>
<dbReference type="STRING" id="502025.Hoch_5017"/>
<dbReference type="RefSeq" id="WP_012830098.1">
    <property type="nucleotide sequence ID" value="NC_013440.1"/>
</dbReference>